<proteinExistence type="predicted"/>
<comment type="caution">
    <text evidence="1">The sequence shown here is derived from an EMBL/GenBank/DDBJ whole genome shotgun (WGS) entry which is preliminary data.</text>
</comment>
<gene>
    <name evidence="1" type="ORF">MENTE1834_LOCUS42899</name>
</gene>
<reference evidence="1" key="1">
    <citation type="submission" date="2023-11" db="EMBL/GenBank/DDBJ databases">
        <authorList>
            <person name="Poullet M."/>
        </authorList>
    </citation>
    <scope>NUCLEOTIDE SEQUENCE</scope>
    <source>
        <strain evidence="1">E1834</strain>
    </source>
</reference>
<keyword evidence="2" id="KW-1185">Reference proteome</keyword>
<name>A0ACB1ATE7_MELEN</name>
<dbReference type="Proteomes" id="UP001497535">
    <property type="component" value="Unassembled WGS sequence"/>
</dbReference>
<accession>A0ACB1ATE7</accession>
<dbReference type="EMBL" id="CAVMJV010000115">
    <property type="protein sequence ID" value="CAK5104016.1"/>
    <property type="molecule type" value="Genomic_DNA"/>
</dbReference>
<organism evidence="1 2">
    <name type="scientific">Meloidogyne enterolobii</name>
    <name type="common">Root-knot nematode worm</name>
    <name type="synonym">Meloidogyne mayaguensis</name>
    <dbReference type="NCBI Taxonomy" id="390850"/>
    <lineage>
        <taxon>Eukaryota</taxon>
        <taxon>Metazoa</taxon>
        <taxon>Ecdysozoa</taxon>
        <taxon>Nematoda</taxon>
        <taxon>Chromadorea</taxon>
        <taxon>Rhabditida</taxon>
        <taxon>Tylenchina</taxon>
        <taxon>Tylenchomorpha</taxon>
        <taxon>Tylenchoidea</taxon>
        <taxon>Meloidogynidae</taxon>
        <taxon>Meloidogyninae</taxon>
        <taxon>Meloidogyne</taxon>
    </lineage>
</organism>
<sequence>METFSEEMSNNYEMLGKIGEGTYGTVFKAKSKENGQIVALKIVKLDDEDEVFCSKNYFESQSWLINLIKIHIIITRVRHFIETKLVKKCQIIN</sequence>
<protein>
    <submittedName>
        <fullName evidence="1">Uncharacterized protein</fullName>
    </submittedName>
</protein>
<evidence type="ECO:0000313" key="1">
    <source>
        <dbReference type="EMBL" id="CAK5104016.1"/>
    </source>
</evidence>
<evidence type="ECO:0000313" key="2">
    <source>
        <dbReference type="Proteomes" id="UP001497535"/>
    </source>
</evidence>